<feature type="compositionally biased region" description="Basic and acidic residues" evidence="1">
    <location>
        <begin position="116"/>
        <end position="129"/>
    </location>
</feature>
<protein>
    <submittedName>
        <fullName evidence="3">Uncharacterized protein</fullName>
    </submittedName>
</protein>
<organism evidence="3 4">
    <name type="scientific">Saccharothrix saharensis</name>
    <dbReference type="NCBI Taxonomy" id="571190"/>
    <lineage>
        <taxon>Bacteria</taxon>
        <taxon>Bacillati</taxon>
        <taxon>Actinomycetota</taxon>
        <taxon>Actinomycetes</taxon>
        <taxon>Pseudonocardiales</taxon>
        <taxon>Pseudonocardiaceae</taxon>
        <taxon>Saccharothrix</taxon>
    </lineage>
</organism>
<comment type="caution">
    <text evidence="3">The sequence shown here is derived from an EMBL/GenBank/DDBJ whole genome shotgun (WGS) entry which is preliminary data.</text>
</comment>
<evidence type="ECO:0000256" key="2">
    <source>
        <dbReference type="SAM" id="Phobius"/>
    </source>
</evidence>
<dbReference type="InterPro" id="IPR045684">
    <property type="entry name" value="DUF6191"/>
</dbReference>
<sequence length="129" mass="14614">METVLAWSIPGGTLSVVGVAVFELLRQRRRKRKGTPLATTTVDEITAMFYGSKRRELDHRDSVAVLREEEPQSAPPLRLDLDDGVVRLPRSDAARLHHTSRGPGHDVHGDRRRARAERTPQQHEQDRLP</sequence>
<dbReference type="Proteomes" id="UP000316628">
    <property type="component" value="Unassembled WGS sequence"/>
</dbReference>
<dbReference type="EMBL" id="VFPP01000001">
    <property type="protein sequence ID" value="TQM79014.1"/>
    <property type="molecule type" value="Genomic_DNA"/>
</dbReference>
<feature type="transmembrane region" description="Helical" evidence="2">
    <location>
        <begin position="6"/>
        <end position="25"/>
    </location>
</feature>
<proteinExistence type="predicted"/>
<name>A0A543J870_9PSEU</name>
<gene>
    <name evidence="3" type="ORF">FHX81_1306</name>
</gene>
<reference evidence="3 4" key="1">
    <citation type="submission" date="2019-06" db="EMBL/GenBank/DDBJ databases">
        <title>Sequencing the genomes of 1000 actinobacteria strains.</title>
        <authorList>
            <person name="Klenk H.-P."/>
        </authorList>
    </citation>
    <scope>NUCLEOTIDE SEQUENCE [LARGE SCALE GENOMIC DNA]</scope>
    <source>
        <strain evidence="3 4">DSM 45456</strain>
    </source>
</reference>
<keyword evidence="2" id="KW-1133">Transmembrane helix</keyword>
<accession>A0A543J870</accession>
<evidence type="ECO:0000313" key="3">
    <source>
        <dbReference type="EMBL" id="TQM79014.1"/>
    </source>
</evidence>
<keyword evidence="2" id="KW-0472">Membrane</keyword>
<dbReference type="Pfam" id="PF19690">
    <property type="entry name" value="DUF6191"/>
    <property type="match status" value="1"/>
</dbReference>
<evidence type="ECO:0000313" key="4">
    <source>
        <dbReference type="Proteomes" id="UP000316628"/>
    </source>
</evidence>
<dbReference type="AlphaFoldDB" id="A0A543J870"/>
<keyword evidence="4" id="KW-1185">Reference proteome</keyword>
<feature type="region of interest" description="Disordered" evidence="1">
    <location>
        <begin position="90"/>
        <end position="129"/>
    </location>
</feature>
<evidence type="ECO:0000256" key="1">
    <source>
        <dbReference type="SAM" id="MobiDB-lite"/>
    </source>
</evidence>
<keyword evidence="2" id="KW-0812">Transmembrane</keyword>